<dbReference type="RefSeq" id="WP_119883627.1">
    <property type="nucleotide sequence ID" value="NZ_CP032418.1"/>
</dbReference>
<dbReference type="InterPro" id="IPR001034">
    <property type="entry name" value="DeoR_HTH"/>
</dbReference>
<protein>
    <submittedName>
        <fullName evidence="4">DeoR family transcriptional regulator</fullName>
    </submittedName>
</protein>
<accession>A0A385YSV7</accession>
<evidence type="ECO:0000256" key="2">
    <source>
        <dbReference type="ARBA" id="ARBA00023163"/>
    </source>
</evidence>
<dbReference type="Gene3D" id="1.10.10.10">
    <property type="entry name" value="Winged helix-like DNA-binding domain superfamily/Winged helix DNA-binding domain"/>
    <property type="match status" value="1"/>
</dbReference>
<proteinExistence type="predicted"/>
<dbReference type="InterPro" id="IPR036390">
    <property type="entry name" value="WH_DNA-bd_sf"/>
</dbReference>
<dbReference type="Proteomes" id="UP000265725">
    <property type="component" value="Chromosome"/>
</dbReference>
<name>A0A385YSV7_9BACL</name>
<evidence type="ECO:0000259" key="3">
    <source>
        <dbReference type="Pfam" id="PF08220"/>
    </source>
</evidence>
<dbReference type="OrthoDB" id="2353732at2"/>
<dbReference type="InterPro" id="IPR036388">
    <property type="entry name" value="WH-like_DNA-bd_sf"/>
</dbReference>
<keyword evidence="2" id="KW-0804">Transcription</keyword>
<dbReference type="EMBL" id="CP032418">
    <property type="protein sequence ID" value="AYC29889.1"/>
    <property type="molecule type" value="Genomic_DNA"/>
</dbReference>
<gene>
    <name evidence="4" type="ORF">D3873_08270</name>
</gene>
<reference evidence="5" key="1">
    <citation type="submission" date="2018-09" db="EMBL/GenBank/DDBJ databases">
        <authorList>
            <person name="Zhu H."/>
        </authorList>
    </citation>
    <scope>NUCLEOTIDE SEQUENCE [LARGE SCALE GENOMIC DNA]</scope>
    <source>
        <strain evidence="5">K2R23-3</strain>
    </source>
</reference>
<evidence type="ECO:0000313" key="4">
    <source>
        <dbReference type="EMBL" id="AYC29889.1"/>
    </source>
</evidence>
<feature type="domain" description="HTH deoR-type" evidence="3">
    <location>
        <begin position="11"/>
        <end position="53"/>
    </location>
</feature>
<dbReference type="GO" id="GO:0003700">
    <property type="term" value="F:DNA-binding transcription factor activity"/>
    <property type="evidence" value="ECO:0007669"/>
    <property type="project" value="InterPro"/>
</dbReference>
<organism evidence="4 5">
    <name type="scientific">Paenisporosarcina cavernae</name>
    <dbReference type="NCBI Taxonomy" id="2320858"/>
    <lineage>
        <taxon>Bacteria</taxon>
        <taxon>Bacillati</taxon>
        <taxon>Bacillota</taxon>
        <taxon>Bacilli</taxon>
        <taxon>Bacillales</taxon>
        <taxon>Caryophanaceae</taxon>
        <taxon>Paenisporosarcina</taxon>
    </lineage>
</organism>
<sequence>MKHTTDRMLTRIKDVYLYIRDHEMVTTQELVEAFGTTPRTIQRDLNVLVFNDLIDSPIRGKWTVTEKKVKLTS</sequence>
<dbReference type="Pfam" id="PF08220">
    <property type="entry name" value="HTH_DeoR"/>
    <property type="match status" value="1"/>
</dbReference>
<dbReference type="AlphaFoldDB" id="A0A385YSV7"/>
<evidence type="ECO:0000256" key="1">
    <source>
        <dbReference type="ARBA" id="ARBA00023015"/>
    </source>
</evidence>
<keyword evidence="5" id="KW-1185">Reference proteome</keyword>
<dbReference type="SUPFAM" id="SSF46785">
    <property type="entry name" value="Winged helix' DNA-binding domain"/>
    <property type="match status" value="1"/>
</dbReference>
<keyword evidence="1" id="KW-0805">Transcription regulation</keyword>
<evidence type="ECO:0000313" key="5">
    <source>
        <dbReference type="Proteomes" id="UP000265725"/>
    </source>
</evidence>
<dbReference type="KEGG" id="paek:D3873_08270"/>